<keyword evidence="2" id="KW-1185">Reference proteome</keyword>
<proteinExistence type="predicted"/>
<dbReference type="SUPFAM" id="SSF52540">
    <property type="entry name" value="P-loop containing nucleoside triphosphate hydrolases"/>
    <property type="match status" value="1"/>
</dbReference>
<name>A0A484BKN7_DRONA</name>
<evidence type="ECO:0000313" key="2">
    <source>
        <dbReference type="Proteomes" id="UP000295192"/>
    </source>
</evidence>
<dbReference type="OrthoDB" id="190375at2759"/>
<dbReference type="InterPro" id="IPR027417">
    <property type="entry name" value="P-loop_NTPase"/>
</dbReference>
<dbReference type="AlphaFoldDB" id="A0A484BKN7"/>
<accession>A0A484BKN7</accession>
<reference evidence="1 2" key="1">
    <citation type="journal article" date="2019" name="J. Hered.">
        <title>An Improved Genome Assembly for Drosophila navojoa, the Basal Species in the mojavensis Cluster.</title>
        <authorList>
            <person name="Vanderlinde T."/>
            <person name="Dupim E.G."/>
            <person name="Nazario-Yepiz N.O."/>
            <person name="Carvalho A.B."/>
        </authorList>
    </citation>
    <scope>NUCLEOTIDE SEQUENCE [LARGE SCALE GENOMIC DNA]</scope>
    <source>
        <strain evidence="1">Navoj_Jal97</strain>
        <tissue evidence="1">Whole organism</tissue>
    </source>
</reference>
<dbReference type="SMART" id="SM00015">
    <property type="entry name" value="IQ"/>
    <property type="match status" value="3"/>
</dbReference>
<dbReference type="CDD" id="cd23767">
    <property type="entry name" value="IQCD"/>
    <property type="match status" value="2"/>
</dbReference>
<gene>
    <name evidence="1" type="ORF">AWZ03_004211</name>
</gene>
<dbReference type="STRING" id="7232.A0A484BKN7"/>
<dbReference type="PROSITE" id="PS50096">
    <property type="entry name" value="IQ"/>
    <property type="match status" value="3"/>
</dbReference>
<comment type="caution">
    <text evidence="1">The sequence shown here is derived from an EMBL/GenBank/DDBJ whole genome shotgun (WGS) entry which is preliminary data.</text>
</comment>
<dbReference type="Gene3D" id="1.20.5.190">
    <property type="match status" value="1"/>
</dbReference>
<evidence type="ECO:0008006" key="3">
    <source>
        <dbReference type="Google" id="ProtNLM"/>
    </source>
</evidence>
<dbReference type="Proteomes" id="UP000295192">
    <property type="component" value="Unassembled WGS sequence"/>
</dbReference>
<dbReference type="OMA" id="CTCYCRI"/>
<dbReference type="EMBL" id="LSRL02000024">
    <property type="protein sequence ID" value="TDG49343.1"/>
    <property type="molecule type" value="Genomic_DNA"/>
</dbReference>
<dbReference type="InterPro" id="IPR000048">
    <property type="entry name" value="IQ_motif_EF-hand-BS"/>
</dbReference>
<dbReference type="Pfam" id="PF00612">
    <property type="entry name" value="IQ"/>
    <property type="match status" value="3"/>
</dbReference>
<protein>
    <recommendedName>
        <fullName evidence="3">Spermatogenesis-associated protein 17</fullName>
    </recommendedName>
</protein>
<organism evidence="1 2">
    <name type="scientific">Drosophila navojoa</name>
    <name type="common">Fruit fly</name>
    <dbReference type="NCBI Taxonomy" id="7232"/>
    <lineage>
        <taxon>Eukaryota</taxon>
        <taxon>Metazoa</taxon>
        <taxon>Ecdysozoa</taxon>
        <taxon>Arthropoda</taxon>
        <taxon>Hexapoda</taxon>
        <taxon>Insecta</taxon>
        <taxon>Pterygota</taxon>
        <taxon>Neoptera</taxon>
        <taxon>Endopterygota</taxon>
        <taxon>Diptera</taxon>
        <taxon>Brachycera</taxon>
        <taxon>Muscomorpha</taxon>
        <taxon>Ephydroidea</taxon>
        <taxon>Drosophilidae</taxon>
        <taxon>Drosophila</taxon>
    </lineage>
</organism>
<evidence type="ECO:0000313" key="1">
    <source>
        <dbReference type="EMBL" id="TDG49343.1"/>
    </source>
</evidence>
<sequence length="359" mass="42740">MFQDGPQNSNLRLTHEFKRVTTDDSCSEASTNQFTRAVLARTPLLLVDYVQFLAARKIQKHWRGHYERSLLYKRWLAAVTIQRWWRGYWVRKSHFGFVESKLQTTLLNHYNRAATKIQAVYRGWRVRQTVHDSKGLSRMQNCAAEDLLNCVASKLHYMLRTYQIPGVYSLRNSHCLSRVEKLLATTQYRFHNARVHSDMAYRLNVTDKHRKEFKQSKYYTNTPFKGPDYNLACKPHCREALHRTKDIDGRMFKIINDYEKAQMEAKAKLAQYNLAERKRRQHINKVLQRTQREKHNFCADVIASMRRWSIWKGNNFAIDKDIFCNTEKLEHFLDEAFEIMDNLYNCHCKMPVHDVVICH</sequence>